<dbReference type="SUPFAM" id="SSF88659">
    <property type="entry name" value="Sigma3 and sigma4 domains of RNA polymerase sigma factors"/>
    <property type="match status" value="1"/>
</dbReference>
<gene>
    <name evidence="1" type="ORF">TQ39_17980</name>
</gene>
<protein>
    <recommendedName>
        <fullName evidence="3">Sigma-70 family RNA polymerase sigma factor</fullName>
    </recommendedName>
</protein>
<dbReference type="Gene3D" id="1.10.10.10">
    <property type="entry name" value="Winged helix-like DNA-binding domain superfamily/Winged helix DNA-binding domain"/>
    <property type="match status" value="1"/>
</dbReference>
<name>A0A0D8IVF1_9FIRM</name>
<accession>A0A0D8IVF1</accession>
<sequence>MIYKYERACQEAGLEESRIAEIRRFFDAEKKKLSRDKEARDKAGIVFNSLSSLVQPEGSSSSDEYEIADDRANVEEQILHKLELDHLHECLAGLPEDDREFLFALFSGGYGNESRMAKEMGIPRTTLIRRKERLLKQLREKFFEKS</sequence>
<dbReference type="InterPro" id="IPR013324">
    <property type="entry name" value="RNA_pol_sigma_r3/r4-like"/>
</dbReference>
<dbReference type="AlphaFoldDB" id="A0A0D8IVF1"/>
<proteinExistence type="predicted"/>
<dbReference type="EMBL" id="JXXK01000042">
    <property type="protein sequence ID" value="KJF38459.1"/>
    <property type="molecule type" value="Genomic_DNA"/>
</dbReference>
<comment type="caution">
    <text evidence="1">The sequence shown here is derived from an EMBL/GenBank/DDBJ whole genome shotgun (WGS) entry which is preliminary data.</text>
</comment>
<dbReference type="InterPro" id="IPR036388">
    <property type="entry name" value="WH-like_DNA-bd_sf"/>
</dbReference>
<evidence type="ECO:0000313" key="1">
    <source>
        <dbReference type="EMBL" id="KJF38459.1"/>
    </source>
</evidence>
<evidence type="ECO:0008006" key="3">
    <source>
        <dbReference type="Google" id="ProtNLM"/>
    </source>
</evidence>
<reference evidence="1" key="1">
    <citation type="submission" date="2015-02" db="EMBL/GenBank/DDBJ databases">
        <title>A novel member of the family Ruminococcaceae isolated from human feces.</title>
        <authorList>
            <person name="Shkoporov A.N."/>
            <person name="Chaplin A.V."/>
            <person name="Motuzova O.V."/>
            <person name="Kafarskaia L.I."/>
            <person name="Khokhlova E.V."/>
            <person name="Efimov B.A."/>
        </authorList>
    </citation>
    <scope>NUCLEOTIDE SEQUENCE [LARGE SCALE GENOMIC DNA]</scope>
    <source>
        <strain evidence="1">585-1</strain>
    </source>
</reference>
<dbReference type="RefSeq" id="WP_050006546.1">
    <property type="nucleotide sequence ID" value="NZ_JXXK01000042.1"/>
</dbReference>
<dbReference type="Proteomes" id="UP000032483">
    <property type="component" value="Unassembled WGS sequence"/>
</dbReference>
<keyword evidence="2" id="KW-1185">Reference proteome</keyword>
<evidence type="ECO:0000313" key="2">
    <source>
        <dbReference type="Proteomes" id="UP000032483"/>
    </source>
</evidence>
<organism evidence="1 2">
    <name type="scientific">Ruthenibacterium lactatiformans</name>
    <dbReference type="NCBI Taxonomy" id="1550024"/>
    <lineage>
        <taxon>Bacteria</taxon>
        <taxon>Bacillati</taxon>
        <taxon>Bacillota</taxon>
        <taxon>Clostridia</taxon>
        <taxon>Eubacteriales</taxon>
        <taxon>Oscillospiraceae</taxon>
        <taxon>Ruthenibacterium</taxon>
    </lineage>
</organism>
<dbReference type="GeneID" id="42858428"/>